<dbReference type="GeneID" id="106064364"/>
<evidence type="ECO:0000256" key="1">
    <source>
        <dbReference type="ARBA" id="ARBA00001936"/>
    </source>
</evidence>
<comment type="cofactor">
    <cofactor evidence="1">
        <name>Mn(2+)</name>
        <dbReference type="ChEBI" id="CHEBI:29035"/>
    </cofactor>
</comment>
<dbReference type="CDD" id="cd18870">
    <property type="entry name" value="NUDIX_AcylCoAdiphos_Nudt19"/>
    <property type="match status" value="1"/>
</dbReference>
<gene>
    <name evidence="9" type="primary">LOC106064364</name>
</gene>
<evidence type="ECO:0000256" key="2">
    <source>
        <dbReference type="ARBA" id="ARBA00001946"/>
    </source>
</evidence>
<name>A0A9W3AG25_BIOGL</name>
<accession>A0A9W3AG25</accession>
<dbReference type="RefSeq" id="XP_055886144.1">
    <property type="nucleotide sequence ID" value="XM_056030169.1"/>
</dbReference>
<keyword evidence="6" id="KW-0460">Magnesium</keyword>
<sequence length="414" mass="47004">MAAVLKHWREAASLILVTSNSARLGTQLTQLNLTAAHDSAAKRFNNGSSKNDEINIQSDAGENFEVLMLKRSSKSKFMPNVYIFPGGVAVDSDFSSKWLSVFNKMGSDICKKMFEAMSSKSCQAAPMFTRQRDSAFTSIPSEVAFRICAIRETFEESGVLLVQPAKQLSYPPDSIYKSNGSLSTGLIHENVTLLSDWRDRVNRDPNEFLLMCQELDLIPEVWSLFEWSNFLTPPRDMMSSYRFDTIFYVCCIDHKPRASHDFGETVNTIWGSPSSILSAYFRQKSGLAPPQLYELARLMNFTSTSDLLDILCQPERDRVERWCPLTVACQDGVLFVMPGDDLYPDQADLMSKKEYKFDESIEALNRKFPKHHRMFYKDHATMGCVDFNVTIKPRKGHVVPRIDLLNKLKTSSNL</sequence>
<dbReference type="SUPFAM" id="SSF55811">
    <property type="entry name" value="Nudix"/>
    <property type="match status" value="1"/>
</dbReference>
<dbReference type="OMA" id="CSDGMVF"/>
<keyword evidence="5" id="KW-0378">Hydrolase</keyword>
<evidence type="ECO:0000256" key="5">
    <source>
        <dbReference type="ARBA" id="ARBA00022801"/>
    </source>
</evidence>
<dbReference type="OrthoDB" id="1695362at2759"/>
<evidence type="ECO:0000256" key="6">
    <source>
        <dbReference type="ARBA" id="ARBA00022842"/>
    </source>
</evidence>
<dbReference type="AlphaFoldDB" id="A0A9W3AG25"/>
<dbReference type="InterPro" id="IPR039121">
    <property type="entry name" value="NUDT19"/>
</dbReference>
<evidence type="ECO:0000256" key="4">
    <source>
        <dbReference type="ARBA" id="ARBA00022723"/>
    </source>
</evidence>
<organism evidence="8 9">
    <name type="scientific">Biomphalaria glabrata</name>
    <name type="common">Bloodfluke planorb</name>
    <name type="synonym">Freshwater snail</name>
    <dbReference type="NCBI Taxonomy" id="6526"/>
    <lineage>
        <taxon>Eukaryota</taxon>
        <taxon>Metazoa</taxon>
        <taxon>Spiralia</taxon>
        <taxon>Lophotrochozoa</taxon>
        <taxon>Mollusca</taxon>
        <taxon>Gastropoda</taxon>
        <taxon>Heterobranchia</taxon>
        <taxon>Euthyneura</taxon>
        <taxon>Panpulmonata</taxon>
        <taxon>Hygrophila</taxon>
        <taxon>Lymnaeoidea</taxon>
        <taxon>Planorbidae</taxon>
        <taxon>Biomphalaria</taxon>
    </lineage>
</organism>
<dbReference type="GO" id="GO:0005739">
    <property type="term" value="C:mitochondrion"/>
    <property type="evidence" value="ECO:0007669"/>
    <property type="project" value="TreeGrafter"/>
</dbReference>
<dbReference type="GO" id="GO:0016818">
    <property type="term" value="F:hydrolase activity, acting on acid anhydrides, in phosphorus-containing anhydrides"/>
    <property type="evidence" value="ECO:0007669"/>
    <property type="project" value="InterPro"/>
</dbReference>
<keyword evidence="8" id="KW-1185">Reference proteome</keyword>
<dbReference type="Gene3D" id="3.90.79.10">
    <property type="entry name" value="Nucleoside Triphosphate Pyrophosphohydrolase"/>
    <property type="match status" value="1"/>
</dbReference>
<dbReference type="Proteomes" id="UP001165740">
    <property type="component" value="Chromosome 5"/>
</dbReference>
<evidence type="ECO:0000256" key="7">
    <source>
        <dbReference type="ARBA" id="ARBA00023211"/>
    </source>
</evidence>
<protein>
    <submittedName>
        <fullName evidence="9">Acyl-coenzyme A diphosphatase NUDT19-like</fullName>
    </submittedName>
</protein>
<comment type="cofactor">
    <cofactor evidence="2">
        <name>Mg(2+)</name>
        <dbReference type="ChEBI" id="CHEBI:18420"/>
    </cofactor>
</comment>
<keyword evidence="4" id="KW-0479">Metal-binding</keyword>
<evidence type="ECO:0000313" key="9">
    <source>
        <dbReference type="RefSeq" id="XP_055886144.1"/>
    </source>
</evidence>
<dbReference type="InterPro" id="IPR015797">
    <property type="entry name" value="NUDIX_hydrolase-like_dom_sf"/>
</dbReference>
<dbReference type="PANTHER" id="PTHR12318:SF0">
    <property type="entry name" value="ACYL-COENZYME A DIPHOSPHATASE NUDT19"/>
    <property type="match status" value="1"/>
</dbReference>
<evidence type="ECO:0000256" key="3">
    <source>
        <dbReference type="ARBA" id="ARBA00005582"/>
    </source>
</evidence>
<keyword evidence="7" id="KW-0464">Manganese</keyword>
<comment type="similarity">
    <text evidence="3">Belongs to the Nudix hydrolase family.</text>
</comment>
<reference evidence="9" key="1">
    <citation type="submission" date="2025-08" db="UniProtKB">
        <authorList>
            <consortium name="RefSeq"/>
        </authorList>
    </citation>
    <scope>IDENTIFICATION</scope>
</reference>
<proteinExistence type="inferred from homology"/>
<dbReference type="GO" id="GO:0046872">
    <property type="term" value="F:metal ion binding"/>
    <property type="evidence" value="ECO:0007669"/>
    <property type="project" value="UniProtKB-KW"/>
</dbReference>
<dbReference type="PANTHER" id="PTHR12318">
    <property type="entry name" value="TESTOSTERONE-REGULATED PROTEIN RP2"/>
    <property type="match status" value="1"/>
</dbReference>
<evidence type="ECO:0000313" key="8">
    <source>
        <dbReference type="Proteomes" id="UP001165740"/>
    </source>
</evidence>